<evidence type="ECO:0000256" key="1">
    <source>
        <dbReference type="SAM" id="MobiDB-lite"/>
    </source>
</evidence>
<name>A0A381VVX9_9ZZZZ</name>
<dbReference type="AlphaFoldDB" id="A0A381VVX9"/>
<proteinExistence type="predicted"/>
<feature type="non-terminal residue" evidence="2">
    <location>
        <position position="1"/>
    </location>
</feature>
<organism evidence="2">
    <name type="scientific">marine metagenome</name>
    <dbReference type="NCBI Taxonomy" id="408172"/>
    <lineage>
        <taxon>unclassified sequences</taxon>
        <taxon>metagenomes</taxon>
        <taxon>ecological metagenomes</taxon>
    </lineage>
</organism>
<gene>
    <name evidence="2" type="ORF">METZ01_LOCUS96597</name>
</gene>
<feature type="region of interest" description="Disordered" evidence="1">
    <location>
        <begin position="90"/>
        <end position="110"/>
    </location>
</feature>
<protein>
    <submittedName>
        <fullName evidence="2">Uncharacterized protein</fullName>
    </submittedName>
</protein>
<dbReference type="EMBL" id="UINC01009770">
    <property type="protein sequence ID" value="SVA43743.1"/>
    <property type="molecule type" value="Genomic_DNA"/>
</dbReference>
<sequence>KFNKRTRQREEEIDNDKFLAEYTRRAIKGWKGLKVKHLPNLLPVDISDMDGEESLEYSEEEAIDLITNSTVFDQFITDTMNEFEQFSVTKKETDVKNSPTTSATSSKAGE</sequence>
<accession>A0A381VVX9</accession>
<reference evidence="2" key="1">
    <citation type="submission" date="2018-05" db="EMBL/GenBank/DDBJ databases">
        <authorList>
            <person name="Lanie J.A."/>
            <person name="Ng W.-L."/>
            <person name="Kazmierczak K.M."/>
            <person name="Andrzejewski T.M."/>
            <person name="Davidsen T.M."/>
            <person name="Wayne K.J."/>
            <person name="Tettelin H."/>
            <person name="Glass J.I."/>
            <person name="Rusch D."/>
            <person name="Podicherti R."/>
            <person name="Tsui H.-C.T."/>
            <person name="Winkler M.E."/>
        </authorList>
    </citation>
    <scope>NUCLEOTIDE SEQUENCE</scope>
</reference>
<evidence type="ECO:0000313" key="2">
    <source>
        <dbReference type="EMBL" id="SVA43743.1"/>
    </source>
</evidence>
<feature type="compositionally biased region" description="Polar residues" evidence="1">
    <location>
        <begin position="96"/>
        <end position="110"/>
    </location>
</feature>